<feature type="domain" description="YjeF C-terminal" evidence="20">
    <location>
        <begin position="226"/>
        <end position="519"/>
    </location>
</feature>
<comment type="catalytic activity">
    <reaction evidence="15 17 19">
        <text>(6S)-NADHX + ADP = AMP + phosphate + NADH + H(+)</text>
        <dbReference type="Rhea" id="RHEA:32223"/>
        <dbReference type="ChEBI" id="CHEBI:15378"/>
        <dbReference type="ChEBI" id="CHEBI:43474"/>
        <dbReference type="ChEBI" id="CHEBI:57945"/>
        <dbReference type="ChEBI" id="CHEBI:64074"/>
        <dbReference type="ChEBI" id="CHEBI:456215"/>
        <dbReference type="ChEBI" id="CHEBI:456216"/>
        <dbReference type="EC" id="4.2.1.136"/>
    </reaction>
</comment>
<comment type="catalytic activity">
    <reaction evidence="16 17 19">
        <text>(6S)-NADPHX + ADP = AMP + phosphate + NADPH + H(+)</text>
        <dbReference type="Rhea" id="RHEA:32235"/>
        <dbReference type="ChEBI" id="CHEBI:15378"/>
        <dbReference type="ChEBI" id="CHEBI:43474"/>
        <dbReference type="ChEBI" id="CHEBI:57783"/>
        <dbReference type="ChEBI" id="CHEBI:64076"/>
        <dbReference type="ChEBI" id="CHEBI:456215"/>
        <dbReference type="ChEBI" id="CHEBI:456216"/>
        <dbReference type="EC" id="4.2.1.136"/>
    </reaction>
</comment>
<dbReference type="PANTHER" id="PTHR12592:SF0">
    <property type="entry name" value="ATP-DEPENDENT (S)-NAD(P)H-HYDRATE DEHYDRATASE"/>
    <property type="match status" value="1"/>
</dbReference>
<keyword evidence="10 17" id="KW-0520">NAD</keyword>
<comment type="similarity">
    <text evidence="4 19">In the C-terminal section; belongs to the NnrD/CARKD family.</text>
</comment>
<protein>
    <recommendedName>
        <fullName evidence="19">Bifunctional NAD(P)H-hydrate repair enzyme</fullName>
    </recommendedName>
    <alternativeName>
        <fullName evidence="19">Nicotinamide nucleotide repair protein</fullName>
    </alternativeName>
    <domain>
        <recommendedName>
            <fullName evidence="19">ADP-dependent (S)-NAD(P)H-hydrate dehydratase</fullName>
            <ecNumber evidence="19">4.2.1.136</ecNumber>
        </recommendedName>
        <alternativeName>
            <fullName evidence="19">ADP-dependent NAD(P)HX dehydratase</fullName>
        </alternativeName>
    </domain>
    <domain>
        <recommendedName>
            <fullName evidence="19">NAD(P)H-hydrate epimerase</fullName>
            <ecNumber evidence="19">5.1.99.6</ecNumber>
        </recommendedName>
    </domain>
</protein>
<dbReference type="GO" id="GO:0005524">
    <property type="term" value="F:ATP binding"/>
    <property type="evidence" value="ECO:0007669"/>
    <property type="project" value="UniProtKB-UniRule"/>
</dbReference>
<dbReference type="CDD" id="cd01171">
    <property type="entry name" value="YXKO-related"/>
    <property type="match status" value="1"/>
</dbReference>
<evidence type="ECO:0000256" key="1">
    <source>
        <dbReference type="ARBA" id="ARBA00000013"/>
    </source>
</evidence>
<dbReference type="Pfam" id="PF01256">
    <property type="entry name" value="Carb_kinase"/>
    <property type="match status" value="1"/>
</dbReference>
<feature type="binding site" evidence="18">
    <location>
        <position position="159"/>
    </location>
    <ligand>
        <name>(6S)-NADPHX</name>
        <dbReference type="ChEBI" id="CHEBI:64076"/>
    </ligand>
</feature>
<dbReference type="Proteomes" id="UP000627715">
    <property type="component" value="Unassembled WGS sequence"/>
</dbReference>
<keyword evidence="9 18" id="KW-0630">Potassium</keyword>
<comment type="subunit">
    <text evidence="17">Homotetramer.</text>
</comment>
<dbReference type="SUPFAM" id="SSF53613">
    <property type="entry name" value="Ribokinase-like"/>
    <property type="match status" value="1"/>
</dbReference>
<proteinExistence type="inferred from homology"/>
<keyword evidence="5 18" id="KW-0479">Metal-binding</keyword>
<dbReference type="Gene3D" id="3.40.50.10260">
    <property type="entry name" value="YjeF N-terminal domain"/>
    <property type="match status" value="1"/>
</dbReference>
<feature type="binding site" evidence="18">
    <location>
        <begin position="130"/>
        <end position="136"/>
    </location>
    <ligand>
        <name>(6S)-NADPHX</name>
        <dbReference type="ChEBI" id="CHEBI:64076"/>
    </ligand>
</feature>
<comment type="cofactor">
    <cofactor evidence="18 19">
        <name>K(+)</name>
        <dbReference type="ChEBI" id="CHEBI:29103"/>
    </cofactor>
    <text evidence="18 19">Binds 1 potassium ion per subunit.</text>
</comment>
<comment type="similarity">
    <text evidence="3 19">In the N-terminal section; belongs to the NnrE/AIBP family.</text>
</comment>
<evidence type="ECO:0000256" key="13">
    <source>
        <dbReference type="ARBA" id="ARBA00023268"/>
    </source>
</evidence>
<feature type="binding site" evidence="18">
    <location>
        <position position="162"/>
    </location>
    <ligand>
        <name>K(+)</name>
        <dbReference type="ChEBI" id="CHEBI:29103"/>
    </ligand>
</feature>
<dbReference type="GO" id="GO:0110051">
    <property type="term" value="P:metabolite repair"/>
    <property type="evidence" value="ECO:0007669"/>
    <property type="project" value="TreeGrafter"/>
</dbReference>
<sequence>MAYPVYRVDQVRSLDEQTIAAGTSASSLMTEAGRAAYQCLRRYWPKVTAVCVLCGPGNNGGDGYVLARLAAEGGLSCTVVVLAPQKATEGAAVDARKAALTAGVVEQALPEGLDSQADTEQTVFVDAMFGAGFRGQLHEQFAIAADWLSKRRPRVLALDISSGLNADTGVASSNTVQAAVTITFIGYKLGLLTGAGPEYCGQLEYAALTVPDAIRGAVQAPVQSLDFPDVMQLRPRRTPSFHKGRAGKVLIIGGAPGMGGATIMAAEAASRVGAGTVNLFTSPEHVTSALVRCPTVMVSGVEHPVLSEQFADSEGAALLESMHKASGALVLGPGLGQGAWGQSWVYWLKAASTRPLVLDADALNIIASLPNPEQYFHSVNAAGLVITPHPGEAARLLHVSVAEIQNDRYEAVKQLVKLSGALVILKGAGTLVGWLDAGGRLRVEVCLAGNPGMASGGMGDVLSGVLGGLLAQGLSYVDAGRLGCCLHSEAADRLTQTEGQVGLLATDLPPMIRYLLHVKES</sequence>
<dbReference type="SUPFAM" id="SSF64153">
    <property type="entry name" value="YjeF N-terminal domain-like"/>
    <property type="match status" value="1"/>
</dbReference>
<evidence type="ECO:0000256" key="8">
    <source>
        <dbReference type="ARBA" id="ARBA00022857"/>
    </source>
</evidence>
<dbReference type="Pfam" id="PF03853">
    <property type="entry name" value="YjeF_N"/>
    <property type="match status" value="1"/>
</dbReference>
<dbReference type="PIRSF" id="PIRSF017184">
    <property type="entry name" value="Nnr"/>
    <property type="match status" value="1"/>
</dbReference>
<evidence type="ECO:0000313" key="23">
    <source>
        <dbReference type="Proteomes" id="UP000627715"/>
    </source>
</evidence>
<feature type="binding site" evidence="17">
    <location>
        <position position="334"/>
    </location>
    <ligand>
        <name>(6S)-NADPHX</name>
        <dbReference type="ChEBI" id="CHEBI:64076"/>
    </ligand>
</feature>
<keyword evidence="13" id="KW-0511">Multifunctional enzyme</keyword>
<evidence type="ECO:0000256" key="18">
    <source>
        <dbReference type="HAMAP-Rule" id="MF_01966"/>
    </source>
</evidence>
<dbReference type="PROSITE" id="PS51385">
    <property type="entry name" value="YJEF_N"/>
    <property type="match status" value="1"/>
</dbReference>
<evidence type="ECO:0000259" key="20">
    <source>
        <dbReference type="PROSITE" id="PS51383"/>
    </source>
</evidence>
<dbReference type="PANTHER" id="PTHR12592">
    <property type="entry name" value="ATP-DEPENDENT (S)-NAD(P)H-HYDRATE DEHYDRATASE FAMILY MEMBER"/>
    <property type="match status" value="1"/>
</dbReference>
<feature type="binding site" evidence="17">
    <location>
        <begin position="426"/>
        <end position="430"/>
    </location>
    <ligand>
        <name>AMP</name>
        <dbReference type="ChEBI" id="CHEBI:456215"/>
    </ligand>
</feature>
<comment type="function">
    <text evidence="14 19">Bifunctional enzyme that catalyzes the epimerization of the S- and R-forms of NAD(P)HX and the dehydration of the S-form of NAD(P)HX at the expense of ADP, which is converted to AMP. This allows the repair of both epimers of NAD(P)HX, a damaged form of NAD(P)H that is a result of enzymatic or heat-dependent hydration.</text>
</comment>
<evidence type="ECO:0000256" key="14">
    <source>
        <dbReference type="ARBA" id="ARBA00025153"/>
    </source>
</evidence>
<keyword evidence="23" id="KW-1185">Reference proteome</keyword>
<evidence type="ECO:0000259" key="21">
    <source>
        <dbReference type="PROSITE" id="PS51385"/>
    </source>
</evidence>
<feature type="binding site" evidence="18">
    <location>
        <position position="59"/>
    </location>
    <ligand>
        <name>K(+)</name>
        <dbReference type="ChEBI" id="CHEBI:29103"/>
    </ligand>
</feature>
<comment type="caution">
    <text evidence="18">Lacks conserved residue(s) required for the propagation of feature annotation.</text>
</comment>
<evidence type="ECO:0000313" key="22">
    <source>
        <dbReference type="EMBL" id="GFZ75782.1"/>
    </source>
</evidence>
<evidence type="ECO:0000256" key="17">
    <source>
        <dbReference type="HAMAP-Rule" id="MF_01965"/>
    </source>
</evidence>
<dbReference type="InterPro" id="IPR004443">
    <property type="entry name" value="YjeF_N_dom"/>
</dbReference>
<evidence type="ECO:0000256" key="6">
    <source>
        <dbReference type="ARBA" id="ARBA00022741"/>
    </source>
</evidence>
<evidence type="ECO:0000256" key="12">
    <source>
        <dbReference type="ARBA" id="ARBA00023239"/>
    </source>
</evidence>
<keyword evidence="11 18" id="KW-0413">Isomerase</keyword>
<feature type="binding site" evidence="17">
    <location>
        <position position="389"/>
    </location>
    <ligand>
        <name>(6S)-NADPHX</name>
        <dbReference type="ChEBI" id="CHEBI:64076"/>
    </ligand>
</feature>
<dbReference type="AlphaFoldDB" id="A0A916VIV8"/>
<dbReference type="HAMAP" id="MF_01966">
    <property type="entry name" value="NADHX_epimerase"/>
    <property type="match status" value="1"/>
</dbReference>
<comment type="function">
    <text evidence="18">Catalyzes the epimerization of the S- and R-forms of NAD(P)HX, a damaged form of NAD(P)H that is a result of enzymatic or heat-dependent hydration. This is a prerequisite for the S-specific NAD(P)H-hydrate dehydratase to allow the repair of both epimers of NAD(P)HX.</text>
</comment>
<evidence type="ECO:0000256" key="3">
    <source>
        <dbReference type="ARBA" id="ARBA00006001"/>
    </source>
</evidence>
<accession>A0A916VIV8</accession>
<evidence type="ECO:0000256" key="16">
    <source>
        <dbReference type="ARBA" id="ARBA00049209"/>
    </source>
</evidence>
<gene>
    <name evidence="22" type="primary">nnr</name>
    <name evidence="17" type="synonym">nnrD</name>
    <name evidence="18" type="synonym">nnrE</name>
    <name evidence="22" type="ORF">GCM10011403_17770</name>
</gene>
<dbReference type="InterPro" id="IPR036652">
    <property type="entry name" value="YjeF_N_dom_sf"/>
</dbReference>
<keyword evidence="8 17" id="KW-0521">NADP</keyword>
<comment type="catalytic activity">
    <reaction evidence="1 18 19">
        <text>(6R)-NADHX = (6S)-NADHX</text>
        <dbReference type="Rhea" id="RHEA:32215"/>
        <dbReference type="ChEBI" id="CHEBI:64074"/>
        <dbReference type="ChEBI" id="CHEBI:64075"/>
        <dbReference type="EC" id="5.1.99.6"/>
    </reaction>
</comment>
<dbReference type="EC" id="4.2.1.136" evidence="19"/>
<keyword evidence="7 17" id="KW-0067">ATP-binding</keyword>
<comment type="catalytic activity">
    <reaction evidence="2 18 19">
        <text>(6R)-NADPHX = (6S)-NADPHX</text>
        <dbReference type="Rhea" id="RHEA:32227"/>
        <dbReference type="ChEBI" id="CHEBI:64076"/>
        <dbReference type="ChEBI" id="CHEBI:64077"/>
        <dbReference type="EC" id="5.1.99.6"/>
    </reaction>
</comment>
<keyword evidence="12 17" id="KW-0456">Lyase</keyword>
<comment type="similarity">
    <text evidence="18">Belongs to the NnrE/AIBP family.</text>
</comment>
<comment type="function">
    <text evidence="17">Catalyzes the dehydration of the S-form of NAD(P)HX at the expense of ADP, which is converted to AMP. Together with NAD(P)HX epimerase, which catalyzes the epimerization of the S- and R-forms, the enzyme allows the repair of both epimers of NAD(P)HX, a damaged form of NAD(P)H that is a result of enzymatic or heat-dependent hydration.</text>
</comment>
<evidence type="ECO:0000256" key="5">
    <source>
        <dbReference type="ARBA" id="ARBA00022723"/>
    </source>
</evidence>
<dbReference type="Gene3D" id="3.40.1190.20">
    <property type="match status" value="1"/>
</dbReference>
<dbReference type="PROSITE" id="PS51383">
    <property type="entry name" value="YJEF_C_3"/>
    <property type="match status" value="1"/>
</dbReference>
<dbReference type="GO" id="GO:0046496">
    <property type="term" value="P:nicotinamide nucleotide metabolic process"/>
    <property type="evidence" value="ECO:0007669"/>
    <property type="project" value="UniProtKB-UniRule"/>
</dbReference>
<evidence type="ECO:0000256" key="4">
    <source>
        <dbReference type="ARBA" id="ARBA00009524"/>
    </source>
</evidence>
<feature type="domain" description="YjeF N-terminal" evidence="21">
    <location>
        <begin position="11"/>
        <end position="216"/>
    </location>
</feature>
<evidence type="ECO:0000256" key="7">
    <source>
        <dbReference type="ARBA" id="ARBA00022840"/>
    </source>
</evidence>
<keyword evidence="6 17" id="KW-0547">Nucleotide-binding</keyword>
<dbReference type="OrthoDB" id="9806925at2"/>
<reference evidence="22" key="1">
    <citation type="journal article" date="2014" name="Int. J. Syst. Evol. Microbiol.">
        <title>Complete genome sequence of Corynebacterium casei LMG S-19264T (=DSM 44701T), isolated from a smear-ripened cheese.</title>
        <authorList>
            <consortium name="US DOE Joint Genome Institute (JGI-PGF)"/>
            <person name="Walter F."/>
            <person name="Albersmeier A."/>
            <person name="Kalinowski J."/>
            <person name="Ruckert C."/>
        </authorList>
    </citation>
    <scope>NUCLEOTIDE SEQUENCE</scope>
    <source>
        <strain evidence="22">CGMCC 1.15425</strain>
    </source>
</reference>
<dbReference type="GO" id="GO:0052856">
    <property type="term" value="F:NAD(P)HX epimerase activity"/>
    <property type="evidence" value="ECO:0007669"/>
    <property type="project" value="UniProtKB-UniRule"/>
</dbReference>
<dbReference type="NCBIfam" id="TIGR00196">
    <property type="entry name" value="yjeF_cterm"/>
    <property type="match status" value="1"/>
</dbReference>
<evidence type="ECO:0000256" key="19">
    <source>
        <dbReference type="PIRNR" id="PIRNR017184"/>
    </source>
</evidence>
<evidence type="ECO:0000256" key="15">
    <source>
        <dbReference type="ARBA" id="ARBA00048238"/>
    </source>
</evidence>
<name>A0A916VIV8_9GAMM</name>
<dbReference type="RefSeq" id="WP_068810836.1">
    <property type="nucleotide sequence ID" value="NZ_BMIY01000007.1"/>
</dbReference>
<dbReference type="HAMAP" id="MF_01965">
    <property type="entry name" value="NADHX_dehydratase"/>
    <property type="match status" value="1"/>
</dbReference>
<evidence type="ECO:0000256" key="9">
    <source>
        <dbReference type="ARBA" id="ARBA00022958"/>
    </source>
</evidence>
<comment type="cofactor">
    <cofactor evidence="17">
        <name>Mg(2+)</name>
        <dbReference type="ChEBI" id="CHEBI:18420"/>
    </cofactor>
</comment>
<dbReference type="EC" id="5.1.99.6" evidence="19"/>
<evidence type="ECO:0000256" key="10">
    <source>
        <dbReference type="ARBA" id="ARBA00023027"/>
    </source>
</evidence>
<comment type="caution">
    <text evidence="22">The sequence shown here is derived from an EMBL/GenBank/DDBJ whole genome shotgun (WGS) entry which is preliminary data.</text>
</comment>
<feature type="binding site" evidence="18">
    <location>
        <position position="126"/>
    </location>
    <ligand>
        <name>K(+)</name>
        <dbReference type="ChEBI" id="CHEBI:29103"/>
    </ligand>
</feature>
<dbReference type="PROSITE" id="PS01050">
    <property type="entry name" value="YJEF_C_2"/>
    <property type="match status" value="1"/>
</dbReference>
<dbReference type="GO" id="GO:0046872">
    <property type="term" value="F:metal ion binding"/>
    <property type="evidence" value="ECO:0007669"/>
    <property type="project" value="UniProtKB-UniRule"/>
</dbReference>
<dbReference type="GO" id="GO:0052855">
    <property type="term" value="F:ADP-dependent NAD(P)H-hydrate dehydratase activity"/>
    <property type="evidence" value="ECO:0007669"/>
    <property type="project" value="UniProtKB-UniRule"/>
</dbReference>
<dbReference type="InterPro" id="IPR030677">
    <property type="entry name" value="Nnr"/>
</dbReference>
<dbReference type="NCBIfam" id="TIGR00197">
    <property type="entry name" value="yjeF_nterm"/>
    <property type="match status" value="1"/>
</dbReference>
<organism evidence="22 23">
    <name type="scientific">Pseudohongiella nitratireducens</name>
    <dbReference type="NCBI Taxonomy" id="1768907"/>
    <lineage>
        <taxon>Bacteria</taxon>
        <taxon>Pseudomonadati</taxon>
        <taxon>Pseudomonadota</taxon>
        <taxon>Gammaproteobacteria</taxon>
        <taxon>Pseudomonadales</taxon>
        <taxon>Pseudohongiellaceae</taxon>
        <taxon>Pseudohongiella</taxon>
    </lineage>
</organism>
<comment type="similarity">
    <text evidence="17">Belongs to the NnrD/CARKD family.</text>
</comment>
<evidence type="ECO:0000256" key="11">
    <source>
        <dbReference type="ARBA" id="ARBA00023235"/>
    </source>
</evidence>
<dbReference type="EMBL" id="BMIY01000007">
    <property type="protein sequence ID" value="GFZ75782.1"/>
    <property type="molecule type" value="Genomic_DNA"/>
</dbReference>
<feature type="binding site" evidence="17">
    <location>
        <position position="459"/>
    </location>
    <ligand>
        <name>AMP</name>
        <dbReference type="ChEBI" id="CHEBI:456215"/>
    </ligand>
</feature>
<dbReference type="InterPro" id="IPR017953">
    <property type="entry name" value="Carbohydrate_kinase_pred_CS"/>
</dbReference>
<feature type="binding site" evidence="17">
    <location>
        <position position="261"/>
    </location>
    <ligand>
        <name>(6S)-NADPHX</name>
        <dbReference type="ChEBI" id="CHEBI:64076"/>
    </ligand>
</feature>
<feature type="binding site" evidence="17">
    <location>
        <position position="460"/>
    </location>
    <ligand>
        <name>(6S)-NADPHX</name>
        <dbReference type="ChEBI" id="CHEBI:64076"/>
    </ligand>
</feature>
<evidence type="ECO:0000256" key="2">
    <source>
        <dbReference type="ARBA" id="ARBA00000909"/>
    </source>
</evidence>
<dbReference type="InterPro" id="IPR000631">
    <property type="entry name" value="CARKD"/>
</dbReference>
<dbReference type="InterPro" id="IPR029056">
    <property type="entry name" value="Ribokinase-like"/>
</dbReference>
<feature type="binding site" evidence="18">
    <location>
        <begin position="58"/>
        <end position="62"/>
    </location>
    <ligand>
        <name>(6S)-NADPHX</name>
        <dbReference type="ChEBI" id="CHEBI:64076"/>
    </ligand>
</feature>
<reference evidence="22" key="2">
    <citation type="submission" date="2020-09" db="EMBL/GenBank/DDBJ databases">
        <authorList>
            <person name="Sun Q."/>
            <person name="Zhou Y."/>
        </authorList>
    </citation>
    <scope>NUCLEOTIDE SEQUENCE</scope>
    <source>
        <strain evidence="22">CGMCC 1.15425</strain>
    </source>
</reference>